<dbReference type="Proteomes" id="UP000516260">
    <property type="component" value="Chromosome 7"/>
</dbReference>
<feature type="signal peptide" evidence="2">
    <location>
        <begin position="1"/>
        <end position="17"/>
    </location>
</feature>
<protein>
    <submittedName>
        <fullName evidence="3">Uncharacterized protein</fullName>
    </submittedName>
</protein>
<evidence type="ECO:0000256" key="1">
    <source>
        <dbReference type="SAM" id="MobiDB-lite"/>
    </source>
</evidence>
<keyword evidence="2" id="KW-0732">Signal</keyword>
<evidence type="ECO:0000256" key="2">
    <source>
        <dbReference type="SAM" id="SignalP"/>
    </source>
</evidence>
<name>A0A4Z2B2F7_9TELE</name>
<feature type="chain" id="PRO_5021245131" evidence="2">
    <location>
        <begin position="18"/>
        <end position="91"/>
    </location>
</feature>
<feature type="non-terminal residue" evidence="3">
    <location>
        <position position="1"/>
    </location>
</feature>
<dbReference type="AlphaFoldDB" id="A0A4Z2B2F7"/>
<evidence type="ECO:0000313" key="3">
    <source>
        <dbReference type="EMBL" id="TNM86542.1"/>
    </source>
</evidence>
<keyword evidence="4" id="KW-1185">Reference proteome</keyword>
<feature type="region of interest" description="Disordered" evidence="1">
    <location>
        <begin position="24"/>
        <end position="58"/>
    </location>
</feature>
<reference evidence="3 4" key="1">
    <citation type="submission" date="2019-04" db="EMBL/GenBank/DDBJ databases">
        <title>The sequence and de novo assembly of Takifugu bimaculatus genome using PacBio and Hi-C technologies.</title>
        <authorList>
            <person name="Xu P."/>
            <person name="Liu B."/>
            <person name="Zhou Z."/>
        </authorList>
    </citation>
    <scope>NUCLEOTIDE SEQUENCE [LARGE SCALE GENOMIC DNA]</scope>
    <source>
        <strain evidence="3">TB-2018</strain>
        <tissue evidence="3">Muscle</tissue>
    </source>
</reference>
<feature type="compositionally biased region" description="Polar residues" evidence="1">
    <location>
        <begin position="82"/>
        <end position="91"/>
    </location>
</feature>
<feature type="region of interest" description="Disordered" evidence="1">
    <location>
        <begin position="72"/>
        <end position="91"/>
    </location>
</feature>
<sequence length="91" mass="10472">HWLTLLRLLLFRHDAAEEHRQKRAADLISWTPPATVPVPGGAQRRCRQQQEQQEHATPPRLIQEWTLYLSPGSLESPPSKGRSWQSWDAGL</sequence>
<comment type="caution">
    <text evidence="3">The sequence shown here is derived from an EMBL/GenBank/DDBJ whole genome shotgun (WGS) entry which is preliminary data.</text>
</comment>
<evidence type="ECO:0000313" key="4">
    <source>
        <dbReference type="Proteomes" id="UP000516260"/>
    </source>
</evidence>
<accession>A0A4Z2B2F7</accession>
<organism evidence="3 4">
    <name type="scientific">Takifugu bimaculatus</name>
    <dbReference type="NCBI Taxonomy" id="433685"/>
    <lineage>
        <taxon>Eukaryota</taxon>
        <taxon>Metazoa</taxon>
        <taxon>Chordata</taxon>
        <taxon>Craniata</taxon>
        <taxon>Vertebrata</taxon>
        <taxon>Euteleostomi</taxon>
        <taxon>Actinopterygii</taxon>
        <taxon>Neopterygii</taxon>
        <taxon>Teleostei</taxon>
        <taxon>Neoteleostei</taxon>
        <taxon>Acanthomorphata</taxon>
        <taxon>Eupercaria</taxon>
        <taxon>Tetraodontiformes</taxon>
        <taxon>Tetradontoidea</taxon>
        <taxon>Tetraodontidae</taxon>
        <taxon>Takifugu</taxon>
    </lineage>
</organism>
<proteinExistence type="predicted"/>
<gene>
    <name evidence="3" type="ORF">fugu_006772</name>
</gene>
<dbReference type="EMBL" id="SWLE01000020">
    <property type="protein sequence ID" value="TNM86542.1"/>
    <property type="molecule type" value="Genomic_DNA"/>
</dbReference>